<proteinExistence type="predicted"/>
<evidence type="ECO:0000313" key="1">
    <source>
        <dbReference type="EMBL" id="KAK6727715.1"/>
    </source>
</evidence>
<dbReference type="Proteomes" id="UP001303046">
    <property type="component" value="Unassembled WGS sequence"/>
</dbReference>
<sequence length="77" mass="8756">MSGKKFEKKTRRDVKVDFPATSARRFRNAYLAAVFVVYETSLLRKRDFALGVKPAFDPVELKCLTGEATLPEQLVFS</sequence>
<name>A0ABR1BQR4_NECAM</name>
<accession>A0ABR1BQR4</accession>
<reference evidence="1 2" key="1">
    <citation type="submission" date="2023-08" db="EMBL/GenBank/DDBJ databases">
        <title>A Necator americanus chromosomal reference genome.</title>
        <authorList>
            <person name="Ilik V."/>
            <person name="Petrzelkova K.J."/>
            <person name="Pardy F."/>
            <person name="Fuh T."/>
            <person name="Niatou-Singa F.S."/>
            <person name="Gouil Q."/>
            <person name="Baker L."/>
            <person name="Ritchie M.E."/>
            <person name="Jex A.R."/>
            <person name="Gazzola D."/>
            <person name="Li H."/>
            <person name="Toshio Fujiwara R."/>
            <person name="Zhan B."/>
            <person name="Aroian R.V."/>
            <person name="Pafco B."/>
            <person name="Schwarz E.M."/>
        </authorList>
    </citation>
    <scope>NUCLEOTIDE SEQUENCE [LARGE SCALE GENOMIC DNA]</scope>
    <source>
        <strain evidence="1 2">Aroian</strain>
        <tissue evidence="1">Whole animal</tissue>
    </source>
</reference>
<evidence type="ECO:0000313" key="2">
    <source>
        <dbReference type="Proteomes" id="UP001303046"/>
    </source>
</evidence>
<gene>
    <name evidence="1" type="primary">Necator_chrI.g1539</name>
    <name evidence="1" type="ORF">RB195_005413</name>
</gene>
<keyword evidence="2" id="KW-1185">Reference proteome</keyword>
<protein>
    <submittedName>
        <fullName evidence="1">Uncharacterized protein</fullName>
    </submittedName>
</protein>
<comment type="caution">
    <text evidence="1">The sequence shown here is derived from an EMBL/GenBank/DDBJ whole genome shotgun (WGS) entry which is preliminary data.</text>
</comment>
<organism evidence="1 2">
    <name type="scientific">Necator americanus</name>
    <name type="common">Human hookworm</name>
    <dbReference type="NCBI Taxonomy" id="51031"/>
    <lineage>
        <taxon>Eukaryota</taxon>
        <taxon>Metazoa</taxon>
        <taxon>Ecdysozoa</taxon>
        <taxon>Nematoda</taxon>
        <taxon>Chromadorea</taxon>
        <taxon>Rhabditida</taxon>
        <taxon>Rhabditina</taxon>
        <taxon>Rhabditomorpha</taxon>
        <taxon>Strongyloidea</taxon>
        <taxon>Ancylostomatidae</taxon>
        <taxon>Bunostominae</taxon>
        <taxon>Necator</taxon>
    </lineage>
</organism>
<dbReference type="EMBL" id="JAVFWL010000001">
    <property type="protein sequence ID" value="KAK6727715.1"/>
    <property type="molecule type" value="Genomic_DNA"/>
</dbReference>